<organism evidence="1 2">
    <name type="scientific">Mycobacterium asiaticum</name>
    <dbReference type="NCBI Taxonomy" id="1790"/>
    <lineage>
        <taxon>Bacteria</taxon>
        <taxon>Bacillati</taxon>
        <taxon>Actinomycetota</taxon>
        <taxon>Actinomycetes</taxon>
        <taxon>Mycobacteriales</taxon>
        <taxon>Mycobacteriaceae</taxon>
        <taxon>Mycobacterium</taxon>
    </lineage>
</organism>
<dbReference type="EMBL" id="LZLS01000065">
    <property type="protein sequence ID" value="OBK28869.1"/>
    <property type="molecule type" value="Genomic_DNA"/>
</dbReference>
<sequence length="130" mass="14361">MTALHLSMRPLRLVPWMVRAVIPAGHIGTYALRRGGGVTYIGRSDDLRRRLIVHAASDRADFFTYDLHRTSVQAYEVESALFHILAGEVTNQIHPAAPAHSGAICPFCRVVAVAALSERINFRNYPSHAA</sequence>
<dbReference type="InterPro" id="IPR035901">
    <property type="entry name" value="GIY-YIG_endonuc_sf"/>
</dbReference>
<dbReference type="Proteomes" id="UP000093928">
    <property type="component" value="Unassembled WGS sequence"/>
</dbReference>
<dbReference type="OrthoDB" id="489258at2"/>
<protein>
    <recommendedName>
        <fullName evidence="3">GIY-YIG domain-containing protein</fullName>
    </recommendedName>
</protein>
<reference evidence="1 2" key="1">
    <citation type="submission" date="2016-06" db="EMBL/GenBank/DDBJ databases">
        <authorList>
            <person name="Kjaerup R.B."/>
            <person name="Dalgaard T.S."/>
            <person name="Juul-Madsen H.R."/>
        </authorList>
    </citation>
    <scope>NUCLEOTIDE SEQUENCE [LARGE SCALE GENOMIC DNA]</scope>
    <source>
        <strain evidence="1 2">1165133.8</strain>
    </source>
</reference>
<accession>A0A1A3P6E5</accession>
<dbReference type="AlphaFoldDB" id="A0A1A3P6E5"/>
<dbReference type="RefSeq" id="WP_065143371.1">
    <property type="nucleotide sequence ID" value="NZ_LZLS01000065.1"/>
</dbReference>
<dbReference type="SUPFAM" id="SSF82771">
    <property type="entry name" value="GIY-YIG endonuclease"/>
    <property type="match status" value="1"/>
</dbReference>
<name>A0A1A3P6E5_MYCAS</name>
<evidence type="ECO:0000313" key="2">
    <source>
        <dbReference type="Proteomes" id="UP000093928"/>
    </source>
</evidence>
<evidence type="ECO:0000313" key="1">
    <source>
        <dbReference type="EMBL" id="OBK28869.1"/>
    </source>
</evidence>
<proteinExistence type="predicted"/>
<comment type="caution">
    <text evidence="1">The sequence shown here is derived from an EMBL/GenBank/DDBJ whole genome shotgun (WGS) entry which is preliminary data.</text>
</comment>
<gene>
    <name evidence="1" type="ORF">A5634_19715</name>
</gene>
<evidence type="ECO:0008006" key="3">
    <source>
        <dbReference type="Google" id="ProtNLM"/>
    </source>
</evidence>